<dbReference type="AlphaFoldDB" id="A0A4R4WYU6"/>
<protein>
    <submittedName>
        <fullName evidence="4">SDR family oxidoreductase</fullName>
    </submittedName>
</protein>
<organism evidence="4 5">
    <name type="scientific">Nonomuraea diastatica</name>
    <dbReference type="NCBI Taxonomy" id="1848329"/>
    <lineage>
        <taxon>Bacteria</taxon>
        <taxon>Bacillati</taxon>
        <taxon>Actinomycetota</taxon>
        <taxon>Actinomycetes</taxon>
        <taxon>Streptosporangiales</taxon>
        <taxon>Streptosporangiaceae</taxon>
        <taxon>Nonomuraea</taxon>
    </lineage>
</organism>
<dbReference type="OrthoDB" id="286404at2"/>
<keyword evidence="3" id="KW-0560">Oxidoreductase</keyword>
<dbReference type="InterPro" id="IPR052178">
    <property type="entry name" value="Sec_Metab_Biosynth_SDR"/>
</dbReference>
<accession>A0A4R4WYU6</accession>
<comment type="caution">
    <text evidence="4">The sequence shown here is derived from an EMBL/GenBank/DDBJ whole genome shotgun (WGS) entry which is preliminary data.</text>
</comment>
<reference evidence="4 5" key="1">
    <citation type="submission" date="2019-03" db="EMBL/GenBank/DDBJ databases">
        <title>Draft genome sequences of novel Actinobacteria.</title>
        <authorList>
            <person name="Sahin N."/>
            <person name="Ay H."/>
            <person name="Saygin H."/>
        </authorList>
    </citation>
    <scope>NUCLEOTIDE SEQUENCE [LARGE SCALE GENOMIC DNA]</scope>
    <source>
        <strain evidence="4 5">KC712</strain>
    </source>
</reference>
<evidence type="ECO:0000256" key="2">
    <source>
        <dbReference type="ARBA" id="ARBA00022857"/>
    </source>
</evidence>
<dbReference type="PANTHER" id="PTHR43618:SF17">
    <property type="entry name" value="RHAMNOLIPIDS BIOSYNTHESIS 3-OXOACYL-[ACYL-CARRIER-PROTEIN] REDUCTASE"/>
    <property type="match status" value="1"/>
</dbReference>
<dbReference type="InterPro" id="IPR036291">
    <property type="entry name" value="NAD(P)-bd_dom_sf"/>
</dbReference>
<dbReference type="PROSITE" id="PS00061">
    <property type="entry name" value="ADH_SHORT"/>
    <property type="match status" value="1"/>
</dbReference>
<evidence type="ECO:0000256" key="1">
    <source>
        <dbReference type="ARBA" id="ARBA00006484"/>
    </source>
</evidence>
<keyword evidence="2" id="KW-0521">NADP</keyword>
<dbReference type="Gene3D" id="3.40.50.720">
    <property type="entry name" value="NAD(P)-binding Rossmann-like Domain"/>
    <property type="match status" value="1"/>
</dbReference>
<evidence type="ECO:0000313" key="4">
    <source>
        <dbReference type="EMBL" id="TDD22882.1"/>
    </source>
</evidence>
<dbReference type="Proteomes" id="UP000294543">
    <property type="component" value="Unassembled WGS sequence"/>
</dbReference>
<dbReference type="InterPro" id="IPR020904">
    <property type="entry name" value="Sc_DH/Rdtase_CS"/>
</dbReference>
<dbReference type="FunFam" id="3.40.50.720:FF:000084">
    <property type="entry name" value="Short-chain dehydrogenase reductase"/>
    <property type="match status" value="1"/>
</dbReference>
<gene>
    <name evidence="4" type="ORF">E1294_10710</name>
</gene>
<evidence type="ECO:0000256" key="3">
    <source>
        <dbReference type="ARBA" id="ARBA00023002"/>
    </source>
</evidence>
<evidence type="ECO:0000313" key="5">
    <source>
        <dbReference type="Proteomes" id="UP000294543"/>
    </source>
</evidence>
<dbReference type="PRINTS" id="PR00081">
    <property type="entry name" value="GDHRDH"/>
</dbReference>
<dbReference type="GO" id="GO:0016491">
    <property type="term" value="F:oxidoreductase activity"/>
    <property type="evidence" value="ECO:0007669"/>
    <property type="project" value="UniProtKB-KW"/>
</dbReference>
<dbReference type="PANTHER" id="PTHR43618">
    <property type="entry name" value="7-ALPHA-HYDROXYSTEROID DEHYDROGENASE"/>
    <property type="match status" value="1"/>
</dbReference>
<proteinExistence type="inferred from homology"/>
<keyword evidence="5" id="KW-1185">Reference proteome</keyword>
<dbReference type="InterPro" id="IPR002347">
    <property type="entry name" value="SDR_fam"/>
</dbReference>
<name>A0A4R4WYU6_9ACTN</name>
<comment type="similarity">
    <text evidence="1">Belongs to the short-chain dehydrogenases/reductases (SDR) family.</text>
</comment>
<dbReference type="PRINTS" id="PR00080">
    <property type="entry name" value="SDRFAMILY"/>
</dbReference>
<dbReference type="SUPFAM" id="SSF51735">
    <property type="entry name" value="NAD(P)-binding Rossmann-fold domains"/>
    <property type="match status" value="1"/>
</dbReference>
<dbReference type="Pfam" id="PF13561">
    <property type="entry name" value="adh_short_C2"/>
    <property type="match status" value="1"/>
</dbReference>
<dbReference type="EMBL" id="SMKP01000022">
    <property type="protein sequence ID" value="TDD22882.1"/>
    <property type="molecule type" value="Genomic_DNA"/>
</dbReference>
<sequence>MWTGPCGRASHGGCSEPSAASNRPFGMACFRNMTLFSVEGKTVVVTGGSRGIGRMIAAGFVEAGASVYISARKTAEVEKTAAELGCVAVPADLSTPEGLESLVSAVDGPLHVLVNNAGATWGAPLEEYPEHAFDKLWNINVKGVFYLTQQFLPRLREAASADDPARVINVGSIDGIKVPALPSYAYSSTKSAVHMLTRHLARHLAKEHITVNAIAPGPFDSKMMAFALDDPETRESIASSVPMGRIGRPDDMAGAAIYLSSRAGAYLTGTVIPVDGGISC</sequence>